<accession>A0ABD1AW07</accession>
<dbReference type="EMBL" id="JBANAX010000386">
    <property type="protein sequence ID" value="KAL1210941.1"/>
    <property type="molecule type" value="Genomic_DNA"/>
</dbReference>
<keyword evidence="3" id="KW-1185">Reference proteome</keyword>
<dbReference type="PANTHER" id="PTHR12161:SF44">
    <property type="entry name" value="REGULATOR OF VPS4 ACTIVITY IN THE MVB PATHWAY PROTEIN"/>
    <property type="match status" value="1"/>
</dbReference>
<dbReference type="Pfam" id="PF03398">
    <property type="entry name" value="Ist1"/>
    <property type="match status" value="1"/>
</dbReference>
<gene>
    <name evidence="2" type="ORF">V5N11_003092</name>
</gene>
<name>A0ABD1AW07_CARAN</name>
<dbReference type="InterPro" id="IPR042277">
    <property type="entry name" value="IST1-like"/>
</dbReference>
<organism evidence="2 3">
    <name type="scientific">Cardamine amara subsp. amara</name>
    <dbReference type="NCBI Taxonomy" id="228776"/>
    <lineage>
        <taxon>Eukaryota</taxon>
        <taxon>Viridiplantae</taxon>
        <taxon>Streptophyta</taxon>
        <taxon>Embryophyta</taxon>
        <taxon>Tracheophyta</taxon>
        <taxon>Spermatophyta</taxon>
        <taxon>Magnoliopsida</taxon>
        <taxon>eudicotyledons</taxon>
        <taxon>Gunneridae</taxon>
        <taxon>Pentapetalae</taxon>
        <taxon>rosids</taxon>
        <taxon>malvids</taxon>
        <taxon>Brassicales</taxon>
        <taxon>Brassicaceae</taxon>
        <taxon>Cardamineae</taxon>
        <taxon>Cardamine</taxon>
    </lineage>
</organism>
<reference evidence="2 3" key="1">
    <citation type="submission" date="2024-04" db="EMBL/GenBank/DDBJ databases">
        <title>Genome assembly C_amara_ONT_v2.</title>
        <authorList>
            <person name="Yant L."/>
            <person name="Moore C."/>
            <person name="Slenker M."/>
        </authorList>
    </citation>
    <scope>NUCLEOTIDE SEQUENCE [LARGE SCALE GENOMIC DNA]</scope>
    <source>
        <tissue evidence="2">Leaf</tissue>
    </source>
</reference>
<evidence type="ECO:0000313" key="3">
    <source>
        <dbReference type="Proteomes" id="UP001558713"/>
    </source>
</evidence>
<dbReference type="Proteomes" id="UP001558713">
    <property type="component" value="Unassembled WGS sequence"/>
</dbReference>
<comment type="caution">
    <text evidence="2">The sequence shown here is derived from an EMBL/GenBank/DDBJ whole genome shotgun (WGS) entry which is preliminary data.</text>
</comment>
<dbReference type="PANTHER" id="PTHR12161">
    <property type="entry name" value="IST1 FAMILY MEMBER"/>
    <property type="match status" value="1"/>
</dbReference>
<dbReference type="InterPro" id="IPR005061">
    <property type="entry name" value="Ist1"/>
</dbReference>
<dbReference type="FunFam" id="1.20.1260.60:FF:000002">
    <property type="entry name" value="Vacuolar protein sorting-associated protein IST1"/>
    <property type="match status" value="1"/>
</dbReference>
<evidence type="ECO:0000313" key="2">
    <source>
        <dbReference type="EMBL" id="KAL1210941.1"/>
    </source>
</evidence>
<proteinExistence type="inferred from homology"/>
<evidence type="ECO:0000256" key="1">
    <source>
        <dbReference type="ARBA" id="ARBA00005536"/>
    </source>
</evidence>
<dbReference type="AlphaFoldDB" id="A0ABD1AW07"/>
<sequence length="363" mass="42806">MFGFLFCRWRKASNCKKLLQQLQSRLKLLKNTKYSISRHLRHDIALFIRINDHARALLRTNQLFLVENSILVYDLLLQFSDFIVLHFSYIRKHRELLNDDINKAVSSLVFASARCGELPELLSIRELIGQRYGQRYLTTVLQLLPGNLVNCQIKEKLCVTSVSEDVKSRLLDEIAKESGLRFEMLRLDYTPEIEKPVNEEEEKKVMDSDLKSCSDDQSPKEVYKFSVTHVEKERSKEETPMEDDYIEEAQVGKDQRVFRFRESSEEERRSLSSLSSLSSLRGFRDMESLRYYKGSKRIHGRGRRRSSSSSHCYHIVYNVFKVKEEEEEEIRRLLPRHVHPKLPDYDQIVAQFKALRKQQCMNS</sequence>
<comment type="similarity">
    <text evidence="1">Belongs to the IST1 family.</text>
</comment>
<dbReference type="Gene3D" id="1.20.1260.60">
    <property type="entry name" value="Vacuolar protein sorting-associated protein Ist1"/>
    <property type="match status" value="1"/>
</dbReference>
<protein>
    <submittedName>
        <fullName evidence="2">Uncharacterized protein</fullName>
    </submittedName>
</protein>